<organism evidence="3 4">
    <name type="scientific">Triparma columacea</name>
    <dbReference type="NCBI Taxonomy" id="722753"/>
    <lineage>
        <taxon>Eukaryota</taxon>
        <taxon>Sar</taxon>
        <taxon>Stramenopiles</taxon>
        <taxon>Ochrophyta</taxon>
        <taxon>Bolidophyceae</taxon>
        <taxon>Parmales</taxon>
        <taxon>Triparmaceae</taxon>
        <taxon>Triparma</taxon>
    </lineage>
</organism>
<keyword evidence="1" id="KW-0175">Coiled coil</keyword>
<feature type="coiled-coil region" evidence="1">
    <location>
        <begin position="81"/>
        <end position="173"/>
    </location>
</feature>
<evidence type="ECO:0000256" key="1">
    <source>
        <dbReference type="SAM" id="Coils"/>
    </source>
</evidence>
<feature type="compositionally biased region" description="Polar residues" evidence="2">
    <location>
        <begin position="17"/>
        <end position="42"/>
    </location>
</feature>
<feature type="compositionally biased region" description="Low complexity" evidence="2">
    <location>
        <begin position="51"/>
        <end position="72"/>
    </location>
</feature>
<reference evidence="4" key="1">
    <citation type="journal article" date="2023" name="Commun. Biol.">
        <title>Genome analysis of Parmales, the sister group of diatoms, reveals the evolutionary specialization of diatoms from phago-mixotrophs to photoautotrophs.</title>
        <authorList>
            <person name="Ban H."/>
            <person name="Sato S."/>
            <person name="Yoshikawa S."/>
            <person name="Yamada K."/>
            <person name="Nakamura Y."/>
            <person name="Ichinomiya M."/>
            <person name="Sato N."/>
            <person name="Blanc-Mathieu R."/>
            <person name="Endo H."/>
            <person name="Kuwata A."/>
            <person name="Ogata H."/>
        </authorList>
    </citation>
    <scope>NUCLEOTIDE SEQUENCE [LARGE SCALE GENOMIC DNA]</scope>
</reference>
<proteinExistence type="predicted"/>
<dbReference type="OrthoDB" id="199958at2759"/>
<feature type="region of interest" description="Disordered" evidence="2">
    <location>
        <begin position="394"/>
        <end position="489"/>
    </location>
</feature>
<feature type="compositionally biased region" description="Low complexity" evidence="2">
    <location>
        <begin position="223"/>
        <end position="233"/>
    </location>
</feature>
<feature type="compositionally biased region" description="Low complexity" evidence="2">
    <location>
        <begin position="404"/>
        <end position="424"/>
    </location>
</feature>
<feature type="region of interest" description="Disordered" evidence="2">
    <location>
        <begin position="178"/>
        <end position="264"/>
    </location>
</feature>
<evidence type="ECO:0000313" key="3">
    <source>
        <dbReference type="EMBL" id="GMI48216.1"/>
    </source>
</evidence>
<sequence>MSFHGSRMNRNAYKIPLTSTPLDVKPPSNSSPRLRVPTSGNDEFSPRGVFSSSSSLNIIPPQSSSSTGEPSSCDYIPSSLKSNFENQISLLLETNDKLNSQVDSMRANRGLHIDDEQFQIWDTKIKNMQAEVAEKVEENRSLREGVKVKQRRIEELEALLANSKLAKDEMMSMLERERREKEDILSARGADSDEKAAPIRPITKEAQSQTSHRGPIPPPALKPPLTTSTSTSTDVRVQLNAFTQTEAQPKRSSRPLPPTSTDADVDQMMIMSELDDIRRALETSGTAYSAPTAWSETCSHGVVACLSSVKQRATVFRRELDLLRRQVKTLKETQISERRVSIGKQFQQATNKKEQHSQIRRTSEIVVGPPPVKLLEIGNPGGSISPERVDRMSERLSGAGGSSSGSRFSMKGGNNNNNNNNNNNFPQLSNSPLAEVLRRQKDSDSGGNHMMSPIQTRDGGGSMRIIRRPSGQGGAKFQSFRRMSSNSNV</sequence>
<name>A0A9W7GNX2_9STRA</name>
<keyword evidence="4" id="KW-1185">Reference proteome</keyword>
<evidence type="ECO:0000256" key="2">
    <source>
        <dbReference type="SAM" id="MobiDB-lite"/>
    </source>
</evidence>
<protein>
    <submittedName>
        <fullName evidence="3">Uncharacterized protein</fullName>
    </submittedName>
</protein>
<dbReference type="EMBL" id="BRYA01000380">
    <property type="protein sequence ID" value="GMI48216.1"/>
    <property type="molecule type" value="Genomic_DNA"/>
</dbReference>
<feature type="compositionally biased region" description="Basic and acidic residues" evidence="2">
    <location>
        <begin position="178"/>
        <end position="197"/>
    </location>
</feature>
<feature type="region of interest" description="Disordered" evidence="2">
    <location>
        <begin position="1"/>
        <end position="72"/>
    </location>
</feature>
<dbReference type="AlphaFoldDB" id="A0A9W7GNX2"/>
<accession>A0A9W7GNX2</accession>
<gene>
    <name evidence="3" type="ORF">TrCOL_g4316</name>
</gene>
<comment type="caution">
    <text evidence="3">The sequence shown here is derived from an EMBL/GenBank/DDBJ whole genome shotgun (WGS) entry which is preliminary data.</text>
</comment>
<evidence type="ECO:0000313" key="4">
    <source>
        <dbReference type="Proteomes" id="UP001165065"/>
    </source>
</evidence>
<dbReference type="Proteomes" id="UP001165065">
    <property type="component" value="Unassembled WGS sequence"/>
</dbReference>